<dbReference type="InterPro" id="IPR024447">
    <property type="entry name" value="YXWGXW_rpt"/>
</dbReference>
<organism evidence="1">
    <name type="scientific">Tunturiibacter gelidiferens</name>
    <dbReference type="NCBI Taxonomy" id="3069689"/>
    <lineage>
        <taxon>Bacteria</taxon>
        <taxon>Pseudomonadati</taxon>
        <taxon>Acidobacteriota</taxon>
        <taxon>Terriglobia</taxon>
        <taxon>Terriglobales</taxon>
        <taxon>Acidobacteriaceae</taxon>
        <taxon>Tunturiibacter</taxon>
    </lineage>
</organism>
<reference evidence="1" key="1">
    <citation type="submission" date="2023-08" db="EMBL/GenBank/DDBJ databases">
        <authorList>
            <person name="Messyasz A."/>
            <person name="Mannisto M.K."/>
            <person name="Kerkhof L.J."/>
            <person name="Haggblom M."/>
        </authorList>
    </citation>
    <scope>NUCLEOTIDE SEQUENCE</scope>
    <source>
        <strain evidence="1">M8UP39</strain>
    </source>
</reference>
<dbReference type="KEGG" id="tgi:RBB81_22300"/>
<dbReference type="AlphaFoldDB" id="A0AAU7Z091"/>
<name>A0AAU7Z091_9BACT</name>
<evidence type="ECO:0000313" key="1">
    <source>
        <dbReference type="EMBL" id="XCB22271.1"/>
    </source>
</evidence>
<sequence>MKWLFAAVTTVTLTMPSFGQIGIYIGRTPPPLRYEVRPPMPGDGYAWVDGYWGVNDGRYVWVPGRWDRPPYAGAYWSHPHYDHYEQGWQMHEGHWDHEDHRDHHYDDHHDDHHDHHDDHH</sequence>
<protein>
    <submittedName>
        <fullName evidence="1">YXWGXW repeat-containing protein</fullName>
    </submittedName>
</protein>
<gene>
    <name evidence="1" type="ORF">RBB81_22300</name>
</gene>
<dbReference type="Pfam" id="PF12779">
    <property type="entry name" value="WXXGXW"/>
    <property type="match status" value="1"/>
</dbReference>
<accession>A0AAU7Z091</accession>
<dbReference type="RefSeq" id="WP_183792778.1">
    <property type="nucleotide sequence ID" value="NZ_CP132938.1"/>
</dbReference>
<reference evidence="1" key="2">
    <citation type="journal article" date="2024" name="Environ. Microbiol.">
        <title>Genome analysis and description of Tunturibacter gen. nov. expands the diversity of Terriglobia in tundra soils.</title>
        <authorList>
            <person name="Messyasz A."/>
            <person name="Mannisto M.K."/>
            <person name="Kerkhof L.J."/>
            <person name="Haggblom M.M."/>
        </authorList>
    </citation>
    <scope>NUCLEOTIDE SEQUENCE</scope>
    <source>
        <strain evidence="1">M8UP39</strain>
    </source>
</reference>
<dbReference type="EMBL" id="CP132938">
    <property type="protein sequence ID" value="XCB22271.1"/>
    <property type="molecule type" value="Genomic_DNA"/>
</dbReference>
<proteinExistence type="predicted"/>